<dbReference type="Proteomes" id="UP000631312">
    <property type="component" value="Unassembled WGS sequence"/>
</dbReference>
<evidence type="ECO:0000313" key="6">
    <source>
        <dbReference type="Proteomes" id="UP000590511"/>
    </source>
</evidence>
<keyword evidence="3" id="KW-1133">Transmembrane helix</keyword>
<keyword evidence="1" id="KW-0805">Transcription regulation</keyword>
<keyword evidence="2" id="KW-0804">Transcription</keyword>
<keyword evidence="3" id="KW-0812">Transmembrane</keyword>
<sequence length="278" mass="28884">MIDEGRAAMEAWHLPDEELRRYGERTLAPPVLWSVEAHLTACAHCRDRLAATQPGLVRDGWERLDAELDAPVPGAVERLLTRAGVAEHTARLLAATPVLRLSWLAAVVSTLALTAVLAAVLHPVVFLAAAPLLPVCGVALSFGPRADPTYEIAVVAPMHTFRLLLLRCAAVLSATTALSAVASLAVPDAGLAALGWFLPALTLTLLSLALTARLGPVLAAACVALGWIAVVVATRGAGAGGSAVFVPAGQLASAVAAVLAAVVLARIHRAFESPRRFR</sequence>
<feature type="transmembrane region" description="Helical" evidence="3">
    <location>
        <begin position="101"/>
        <end position="119"/>
    </location>
</feature>
<keyword evidence="3" id="KW-0472">Membrane</keyword>
<evidence type="ECO:0000313" key="5">
    <source>
        <dbReference type="EMBL" id="MBB4750832.1"/>
    </source>
</evidence>
<feature type="transmembrane region" description="Helical" evidence="3">
    <location>
        <begin position="191"/>
        <end position="210"/>
    </location>
</feature>
<name>A0A7W7HIL9_9ACTN</name>
<reference evidence="5 6" key="1">
    <citation type="submission" date="2020-08" db="EMBL/GenBank/DDBJ databases">
        <title>Sequencing the genomes of 1000 actinobacteria strains.</title>
        <authorList>
            <person name="Klenk H.-P."/>
        </authorList>
    </citation>
    <scope>NUCLEOTIDE SEQUENCE [LARGE SCALE GENOMIC DNA]</scope>
    <source>
        <strain evidence="5 6">DSM 43150</strain>
    </source>
</reference>
<feature type="transmembrane region" description="Helical" evidence="3">
    <location>
        <begin position="164"/>
        <end position="185"/>
    </location>
</feature>
<dbReference type="RefSeq" id="WP_203832790.1">
    <property type="nucleotide sequence ID" value="NZ_BOMP01000125.1"/>
</dbReference>
<feature type="transmembrane region" description="Helical" evidence="3">
    <location>
        <begin position="244"/>
        <end position="267"/>
    </location>
</feature>
<protein>
    <recommendedName>
        <fullName evidence="8">Integral membrane protein</fullName>
    </recommendedName>
</protein>
<dbReference type="EMBL" id="JACHNC010000001">
    <property type="protein sequence ID" value="MBB4750832.1"/>
    <property type="molecule type" value="Genomic_DNA"/>
</dbReference>
<evidence type="ECO:0008006" key="8">
    <source>
        <dbReference type="Google" id="ProtNLM"/>
    </source>
</evidence>
<dbReference type="AlphaFoldDB" id="A0A7W7HIL9"/>
<keyword evidence="7" id="KW-1185">Reference proteome</keyword>
<dbReference type="EMBL" id="BOMP01000125">
    <property type="protein sequence ID" value="GIE44387.1"/>
    <property type="molecule type" value="Genomic_DNA"/>
</dbReference>
<organism evidence="5 6">
    <name type="scientific">Actinoplanes lobatus</name>
    <dbReference type="NCBI Taxonomy" id="113568"/>
    <lineage>
        <taxon>Bacteria</taxon>
        <taxon>Bacillati</taxon>
        <taxon>Actinomycetota</taxon>
        <taxon>Actinomycetes</taxon>
        <taxon>Micromonosporales</taxon>
        <taxon>Micromonosporaceae</taxon>
        <taxon>Actinoplanes</taxon>
    </lineage>
</organism>
<feature type="transmembrane region" description="Helical" evidence="3">
    <location>
        <begin position="125"/>
        <end position="143"/>
    </location>
</feature>
<reference evidence="4 7" key="2">
    <citation type="submission" date="2021-01" db="EMBL/GenBank/DDBJ databases">
        <title>Whole genome shotgun sequence of Actinoplanes lobatus NBRC 12513.</title>
        <authorList>
            <person name="Komaki H."/>
            <person name="Tamura T."/>
        </authorList>
    </citation>
    <scope>NUCLEOTIDE SEQUENCE [LARGE SCALE GENOMIC DNA]</scope>
    <source>
        <strain evidence="4 7">NBRC 12513</strain>
    </source>
</reference>
<dbReference type="Gene3D" id="1.10.10.1320">
    <property type="entry name" value="Anti-sigma factor, zinc-finger domain"/>
    <property type="match status" value="1"/>
</dbReference>
<comment type="caution">
    <text evidence="5">The sequence shown here is derived from an EMBL/GenBank/DDBJ whole genome shotgun (WGS) entry which is preliminary data.</text>
</comment>
<dbReference type="InterPro" id="IPR041916">
    <property type="entry name" value="Anti_sigma_zinc_sf"/>
</dbReference>
<proteinExistence type="predicted"/>
<gene>
    <name evidence="4" type="ORF">Alo02nite_72850</name>
    <name evidence="5" type="ORF">BJ964_004993</name>
</gene>
<evidence type="ECO:0000256" key="2">
    <source>
        <dbReference type="ARBA" id="ARBA00023163"/>
    </source>
</evidence>
<dbReference type="Proteomes" id="UP000590511">
    <property type="component" value="Unassembled WGS sequence"/>
</dbReference>
<evidence type="ECO:0000313" key="7">
    <source>
        <dbReference type="Proteomes" id="UP000631312"/>
    </source>
</evidence>
<feature type="transmembrane region" description="Helical" evidence="3">
    <location>
        <begin position="217"/>
        <end position="238"/>
    </location>
</feature>
<accession>A0A7W7HIL9</accession>
<evidence type="ECO:0000313" key="4">
    <source>
        <dbReference type="EMBL" id="GIE44387.1"/>
    </source>
</evidence>
<evidence type="ECO:0000256" key="1">
    <source>
        <dbReference type="ARBA" id="ARBA00023015"/>
    </source>
</evidence>
<evidence type="ECO:0000256" key="3">
    <source>
        <dbReference type="SAM" id="Phobius"/>
    </source>
</evidence>